<keyword evidence="3 4" id="KW-0067">ATP-binding</keyword>
<evidence type="ECO:0000256" key="1">
    <source>
        <dbReference type="ARBA" id="ARBA00022741"/>
    </source>
</evidence>
<dbReference type="SUPFAM" id="SSF50249">
    <property type="entry name" value="Nucleic acid-binding proteins"/>
    <property type="match status" value="1"/>
</dbReference>
<dbReference type="InParanoid" id="C4V9P2"/>
<evidence type="ECO:0000256" key="4">
    <source>
        <dbReference type="RuleBase" id="RU363048"/>
    </source>
</evidence>
<keyword evidence="4" id="KW-0234">DNA repair</keyword>
<evidence type="ECO:0000259" key="6">
    <source>
        <dbReference type="Pfam" id="PF17856"/>
    </source>
</evidence>
<keyword evidence="4" id="KW-0227">DNA damage</keyword>
<dbReference type="EC" id="3.6.4.12" evidence="4"/>
<organism evidence="8">
    <name type="scientific">Vairimorpha ceranae (strain BRL01)</name>
    <name type="common">Microsporidian parasite</name>
    <name type="synonym">Nosema ceranae</name>
    <dbReference type="NCBI Taxonomy" id="578460"/>
    <lineage>
        <taxon>Eukaryota</taxon>
        <taxon>Fungi</taxon>
        <taxon>Fungi incertae sedis</taxon>
        <taxon>Microsporidia</taxon>
        <taxon>Nosematidae</taxon>
        <taxon>Vairimorpha</taxon>
    </lineage>
</organism>
<dbReference type="InterPro" id="IPR012340">
    <property type="entry name" value="NA-bd_OB-fold"/>
</dbReference>
<keyword evidence="4" id="KW-0347">Helicase</keyword>
<keyword evidence="4" id="KW-0539">Nucleus</keyword>
<accession>C4V9P2</accession>
<dbReference type="Pfam" id="PF17856">
    <property type="entry name" value="TIP49_C"/>
    <property type="match status" value="1"/>
</dbReference>
<dbReference type="KEGG" id="nce:NCER_101295"/>
<keyword evidence="4" id="KW-0156">Chromatin regulator</keyword>
<dbReference type="GO" id="GO:0005524">
    <property type="term" value="F:ATP binding"/>
    <property type="evidence" value="ECO:0007669"/>
    <property type="project" value="UniProtKB-KW"/>
</dbReference>
<dbReference type="OrthoDB" id="10060499at2759"/>
<keyword evidence="4" id="KW-0804">Transcription</keyword>
<evidence type="ECO:0000313" key="8">
    <source>
        <dbReference type="Proteomes" id="UP000009082"/>
    </source>
</evidence>
<sequence length="395" mass="44662">MNTFSKKLERDGIHSHVLKKDTLDLLNQKNYKEALLNIVNLLKLNKSGQTFLIRGPSGCGKTALIADLHKEQYLINSISAVELQSFNLSKAEAVTQAVRKSIRLRIKEIIKVIEGEITNLTSSKLSLKTLDMESTFEIGDKMLQEIQKEKIVVGDVVRIIKERGKIIKLGISASKMDSEFIGDILSVPCPEGEMFKTIEDVQLMTLHDIDCLNNKTHGYLGIYNGETGEISSEVRKEVNKRVKKWILEEKVVLERGLLIIDNVQILHKDYFYLFNNSIEFTFDPVILMIENFTDTLQSSTGLLSSAFVINVDQINDNDLKDVIRAHIETENVDFDSNVLDYLNDLALSYGINYAINIIDLYVVKSLKQANTKIALEEVKTLVSLFLDVNRACDTN</sequence>
<keyword evidence="1 4" id="KW-0547">Nucleotide-binding</keyword>
<proteinExistence type="inferred from homology"/>
<comment type="similarity">
    <text evidence="4">Belongs to the RuvB family.</text>
</comment>
<feature type="domain" description="TIP49 P-loop" evidence="5">
    <location>
        <begin position="20"/>
        <end position="312"/>
    </location>
</feature>
<comment type="function">
    <text evidence="4">DNA helicase participates in several chromatin remodeling complexes, including the SWR1 and the INO80 complexes.</text>
</comment>
<reference evidence="8" key="1">
    <citation type="journal article" date="2009" name="PLoS Pathog.">
        <title>Genomic analyses of the microsporidian Nosema ceranae, an emergent pathogen of honey bees.</title>
        <authorList>
            <person name="Cornman R.S."/>
            <person name="Chen Y.P."/>
            <person name="Schatz M.C."/>
            <person name="Street C."/>
            <person name="Zhao Y."/>
            <person name="Desany B."/>
            <person name="Egholm M."/>
            <person name="Hutchison S."/>
            <person name="Pettis J.S."/>
            <person name="Lipkin W.I."/>
            <person name="Evans J.D."/>
        </authorList>
    </citation>
    <scope>NUCLEOTIDE SEQUENCE [LARGE SCALE GENOMIC DNA]</scope>
    <source>
        <strain evidence="8">BRL01</strain>
    </source>
</reference>
<dbReference type="VEuPathDB" id="MicrosporidiaDB:NCER_101295"/>
<dbReference type="AlphaFoldDB" id="C4V9P2"/>
<evidence type="ECO:0000313" key="7">
    <source>
        <dbReference type="EMBL" id="EEQ82061.1"/>
    </source>
</evidence>
<comment type="subcellular location">
    <subcellularLocation>
        <location evidence="4">Nucleus</location>
    </subcellularLocation>
</comment>
<evidence type="ECO:0000256" key="3">
    <source>
        <dbReference type="ARBA" id="ARBA00022840"/>
    </source>
</evidence>
<comment type="catalytic activity">
    <reaction evidence="4">
        <text>ATP + H2O = ADP + phosphate + H(+)</text>
        <dbReference type="Rhea" id="RHEA:13065"/>
        <dbReference type="ChEBI" id="CHEBI:15377"/>
        <dbReference type="ChEBI" id="CHEBI:15378"/>
        <dbReference type="ChEBI" id="CHEBI:30616"/>
        <dbReference type="ChEBI" id="CHEBI:43474"/>
        <dbReference type="ChEBI" id="CHEBI:456216"/>
        <dbReference type="EC" id="3.6.4.12"/>
    </reaction>
</comment>
<dbReference type="SUPFAM" id="SSF52540">
    <property type="entry name" value="P-loop containing nucleoside triphosphate hydrolases"/>
    <property type="match status" value="1"/>
</dbReference>
<keyword evidence="4" id="KW-0805">Transcription regulation</keyword>
<dbReference type="Gene3D" id="3.40.50.300">
    <property type="entry name" value="P-loop containing nucleotide triphosphate hydrolases"/>
    <property type="match status" value="1"/>
</dbReference>
<dbReference type="InterPro" id="IPR027417">
    <property type="entry name" value="P-loop_NTPase"/>
</dbReference>
<dbReference type="GO" id="GO:0006281">
    <property type="term" value="P:DNA repair"/>
    <property type="evidence" value="ECO:0007669"/>
    <property type="project" value="UniProtKB-KW"/>
</dbReference>
<dbReference type="PANTHER" id="PTHR11093">
    <property type="entry name" value="RUVB-RELATED REPTIN AND PONTIN"/>
    <property type="match status" value="1"/>
</dbReference>
<dbReference type="GO" id="GO:0003678">
    <property type="term" value="F:DNA helicase activity"/>
    <property type="evidence" value="ECO:0007669"/>
    <property type="project" value="UniProtKB-EC"/>
</dbReference>
<dbReference type="Gene3D" id="2.40.50.360">
    <property type="entry name" value="RuvB-like helicase, domain II"/>
    <property type="match status" value="1"/>
</dbReference>
<protein>
    <recommendedName>
        <fullName evidence="4">RuvB-like helicase</fullName>
        <ecNumber evidence="4">3.6.4.12</ecNumber>
    </recommendedName>
</protein>
<keyword evidence="2 4" id="KW-0378">Hydrolase</keyword>
<dbReference type="HOGENOM" id="CLU_028311_4_1_1"/>
<evidence type="ECO:0000259" key="5">
    <source>
        <dbReference type="Pfam" id="PF06068"/>
    </source>
</evidence>
<gene>
    <name evidence="7" type="ORF">NCER_101295</name>
</gene>
<dbReference type="InterPro" id="IPR041048">
    <property type="entry name" value="RuvB-like_C"/>
</dbReference>
<dbReference type="GO" id="GO:0006325">
    <property type="term" value="P:chromatin organization"/>
    <property type="evidence" value="ECO:0007669"/>
    <property type="project" value="UniProtKB-KW"/>
</dbReference>
<dbReference type="InterPro" id="IPR042487">
    <property type="entry name" value="RuvBL1/2_DNA/RNA_bd_dom"/>
</dbReference>
<dbReference type="EMBL" id="ACOL01000122">
    <property type="protein sequence ID" value="EEQ82061.1"/>
    <property type="molecule type" value="Genomic_DNA"/>
</dbReference>
<dbReference type="InterPro" id="IPR010339">
    <property type="entry name" value="TIP49_P-loop"/>
</dbReference>
<dbReference type="Pfam" id="PF06068">
    <property type="entry name" value="TIP49"/>
    <property type="match status" value="1"/>
</dbReference>
<feature type="domain" description="RuvB-like AAA-lid" evidence="6">
    <location>
        <begin position="323"/>
        <end position="387"/>
    </location>
</feature>
<evidence type="ECO:0000256" key="2">
    <source>
        <dbReference type="ARBA" id="ARBA00022801"/>
    </source>
</evidence>
<dbReference type="Gene3D" id="1.10.8.60">
    <property type="match status" value="1"/>
</dbReference>
<dbReference type="GO" id="GO:0016887">
    <property type="term" value="F:ATP hydrolysis activity"/>
    <property type="evidence" value="ECO:0007669"/>
    <property type="project" value="RHEA"/>
</dbReference>
<dbReference type="Proteomes" id="UP000009082">
    <property type="component" value="Unassembled WGS sequence"/>
</dbReference>
<dbReference type="OMA" id="IINTEPY"/>
<name>C4V9P2_VAIC1</name>
<dbReference type="InterPro" id="IPR027238">
    <property type="entry name" value="RuvB-like"/>
</dbReference>
<dbReference type="GO" id="GO:0005634">
    <property type="term" value="C:nucleus"/>
    <property type="evidence" value="ECO:0007669"/>
    <property type="project" value="UniProtKB-SubCell"/>
</dbReference>
<dbReference type="STRING" id="578460.C4V9P2"/>